<sequence>MVNDTAAAAEPLPDLAMFDQKYMQDPYPIYAKLRQQLPVHKTALPNRSFDMWVVTRYEDVKVALTSPAVSKDSTRLRELISRTAPEGAPQFSEALAGHMLNSDPPQHTRLRKLVAKAFTPRRVEQLRPRIEQITTELLDQVAAGGEVVDLMETMAFPLPVTVICELLGVPEQDQADFRRWSNSLLGNSNDPQQQAKDSQDLAAYLVQLIETKRITPTDDLLSDLIQASDDNDSLSQGELVAMAFLLLVAGHETTANLIGNGVRALLTHPEQLAELKAKPERIHNAIEEMLRYDGPVITGTIRMTTEPLTLGEVTVPADQLLLVGLGSANRDSNKFENADELDIDRVLGGHFGFGHGIHYCVGAPLARLEAVTAIGGLLARFPELSLAVPSAELNYRSSVLIRSLVELPVRPNG</sequence>
<keyword evidence="6 7" id="KW-0503">Monooxygenase</keyword>
<dbReference type="PRINTS" id="PR00359">
    <property type="entry name" value="BP450"/>
</dbReference>
<protein>
    <submittedName>
        <fullName evidence="8">Cytochrome P450</fullName>
    </submittedName>
</protein>
<dbReference type="CDD" id="cd11029">
    <property type="entry name" value="CYP107-like"/>
    <property type="match status" value="1"/>
</dbReference>
<organism evidence="8 9">
    <name type="scientific">Crossiella cryophila</name>
    <dbReference type="NCBI Taxonomy" id="43355"/>
    <lineage>
        <taxon>Bacteria</taxon>
        <taxon>Bacillati</taxon>
        <taxon>Actinomycetota</taxon>
        <taxon>Actinomycetes</taxon>
        <taxon>Pseudonocardiales</taxon>
        <taxon>Pseudonocardiaceae</taxon>
        <taxon>Crossiella</taxon>
    </lineage>
</organism>
<dbReference type="Pfam" id="PF00067">
    <property type="entry name" value="p450"/>
    <property type="match status" value="1"/>
</dbReference>
<evidence type="ECO:0000313" key="8">
    <source>
        <dbReference type="EMBL" id="MBB4676838.1"/>
    </source>
</evidence>
<accession>A0A7W7FTW6</accession>
<evidence type="ECO:0000256" key="2">
    <source>
        <dbReference type="ARBA" id="ARBA00022617"/>
    </source>
</evidence>
<keyword evidence="3 7" id="KW-0479">Metal-binding</keyword>
<proteinExistence type="inferred from homology"/>
<evidence type="ECO:0000256" key="4">
    <source>
        <dbReference type="ARBA" id="ARBA00023002"/>
    </source>
</evidence>
<keyword evidence="2 7" id="KW-0349">Heme</keyword>
<gene>
    <name evidence="8" type="ORF">HNR67_002956</name>
</gene>
<dbReference type="AlphaFoldDB" id="A0A7W7FTW6"/>
<dbReference type="GO" id="GO:0004497">
    <property type="term" value="F:monooxygenase activity"/>
    <property type="evidence" value="ECO:0007669"/>
    <property type="project" value="UniProtKB-KW"/>
</dbReference>
<dbReference type="InterPro" id="IPR002397">
    <property type="entry name" value="Cyt_P450_B"/>
</dbReference>
<dbReference type="GO" id="GO:0020037">
    <property type="term" value="F:heme binding"/>
    <property type="evidence" value="ECO:0007669"/>
    <property type="project" value="InterPro"/>
</dbReference>
<keyword evidence="4 7" id="KW-0560">Oxidoreductase</keyword>
<comment type="caution">
    <text evidence="8">The sequence shown here is derived from an EMBL/GenBank/DDBJ whole genome shotgun (WGS) entry which is preliminary data.</text>
</comment>
<evidence type="ECO:0000256" key="6">
    <source>
        <dbReference type="ARBA" id="ARBA00023033"/>
    </source>
</evidence>
<dbReference type="PANTHER" id="PTHR46696:SF1">
    <property type="entry name" value="CYTOCHROME P450 YJIB-RELATED"/>
    <property type="match status" value="1"/>
</dbReference>
<dbReference type="InterPro" id="IPR036396">
    <property type="entry name" value="Cyt_P450_sf"/>
</dbReference>
<dbReference type="SUPFAM" id="SSF48264">
    <property type="entry name" value="Cytochrome P450"/>
    <property type="match status" value="1"/>
</dbReference>
<comment type="similarity">
    <text evidence="1 7">Belongs to the cytochrome P450 family.</text>
</comment>
<evidence type="ECO:0000313" key="9">
    <source>
        <dbReference type="Proteomes" id="UP000533598"/>
    </source>
</evidence>
<evidence type="ECO:0000256" key="3">
    <source>
        <dbReference type="ARBA" id="ARBA00022723"/>
    </source>
</evidence>
<keyword evidence="5 7" id="KW-0408">Iron</keyword>
<dbReference type="FunFam" id="1.10.630.10:FF:000018">
    <property type="entry name" value="Cytochrome P450 monooxygenase"/>
    <property type="match status" value="1"/>
</dbReference>
<dbReference type="GO" id="GO:0005506">
    <property type="term" value="F:iron ion binding"/>
    <property type="evidence" value="ECO:0007669"/>
    <property type="project" value="InterPro"/>
</dbReference>
<dbReference type="RefSeq" id="WP_185002617.1">
    <property type="nucleotide sequence ID" value="NZ_BAAAUI010000012.1"/>
</dbReference>
<name>A0A7W7FTW6_9PSEU</name>
<evidence type="ECO:0000256" key="7">
    <source>
        <dbReference type="RuleBase" id="RU000461"/>
    </source>
</evidence>
<evidence type="ECO:0000256" key="1">
    <source>
        <dbReference type="ARBA" id="ARBA00010617"/>
    </source>
</evidence>
<dbReference type="EMBL" id="JACHMH010000001">
    <property type="protein sequence ID" value="MBB4676838.1"/>
    <property type="molecule type" value="Genomic_DNA"/>
</dbReference>
<keyword evidence="9" id="KW-1185">Reference proteome</keyword>
<reference evidence="8 9" key="1">
    <citation type="submission" date="2020-08" db="EMBL/GenBank/DDBJ databases">
        <title>Sequencing the genomes of 1000 actinobacteria strains.</title>
        <authorList>
            <person name="Klenk H.-P."/>
        </authorList>
    </citation>
    <scope>NUCLEOTIDE SEQUENCE [LARGE SCALE GENOMIC DNA]</scope>
    <source>
        <strain evidence="8 9">DSM 44230</strain>
    </source>
</reference>
<evidence type="ECO:0000256" key="5">
    <source>
        <dbReference type="ARBA" id="ARBA00023004"/>
    </source>
</evidence>
<dbReference type="Proteomes" id="UP000533598">
    <property type="component" value="Unassembled WGS sequence"/>
</dbReference>
<dbReference type="InterPro" id="IPR001128">
    <property type="entry name" value="Cyt_P450"/>
</dbReference>
<dbReference type="GO" id="GO:0016705">
    <property type="term" value="F:oxidoreductase activity, acting on paired donors, with incorporation or reduction of molecular oxygen"/>
    <property type="evidence" value="ECO:0007669"/>
    <property type="project" value="InterPro"/>
</dbReference>
<dbReference type="InterPro" id="IPR017972">
    <property type="entry name" value="Cyt_P450_CS"/>
</dbReference>
<dbReference type="Gene3D" id="1.10.630.10">
    <property type="entry name" value="Cytochrome P450"/>
    <property type="match status" value="1"/>
</dbReference>
<dbReference type="PROSITE" id="PS00086">
    <property type="entry name" value="CYTOCHROME_P450"/>
    <property type="match status" value="1"/>
</dbReference>
<dbReference type="PANTHER" id="PTHR46696">
    <property type="entry name" value="P450, PUTATIVE (EUROFUNG)-RELATED"/>
    <property type="match status" value="1"/>
</dbReference>